<dbReference type="CDD" id="cd17546">
    <property type="entry name" value="REC_hyHK_CKI1_RcsC-like"/>
    <property type="match status" value="1"/>
</dbReference>
<dbReference type="SUPFAM" id="SSF52172">
    <property type="entry name" value="CheY-like"/>
    <property type="match status" value="1"/>
</dbReference>
<dbReference type="Pfam" id="PF00512">
    <property type="entry name" value="HisKA"/>
    <property type="match status" value="1"/>
</dbReference>
<dbReference type="PROSITE" id="PS50109">
    <property type="entry name" value="HIS_KIN"/>
    <property type="match status" value="1"/>
</dbReference>
<feature type="modified residue" description="4-aspartylphosphate" evidence="2">
    <location>
        <position position="1002"/>
    </location>
</feature>
<accession>A0ABR0KDM4</accession>
<dbReference type="InterPro" id="IPR050956">
    <property type="entry name" value="2C_system_His_kinase"/>
</dbReference>
<proteinExistence type="predicted"/>
<feature type="domain" description="Histidine kinase" evidence="4">
    <location>
        <begin position="477"/>
        <end position="742"/>
    </location>
</feature>
<dbReference type="PANTHER" id="PTHR43719">
    <property type="entry name" value="TWO-COMPONENT HISTIDINE KINASE"/>
    <property type="match status" value="1"/>
</dbReference>
<dbReference type="PANTHER" id="PTHR43719:SF28">
    <property type="entry name" value="PEROXIDE STRESS-ACTIVATED HISTIDINE KINASE MAK1-RELATED"/>
    <property type="match status" value="1"/>
</dbReference>
<dbReference type="InterPro" id="IPR036097">
    <property type="entry name" value="HisK_dim/P_sf"/>
</dbReference>
<sequence length="1080" mass="117051">MPCFINPDGRHDISTSNIVANSQGFVINDFTLEPQFAEKPYVVAFPFMRFYAGVPIRSSSGHVIGAYAVIDNQPRKGGLDGQGLLVLNEIATSIMRHLELLKVQTSHDSALSLLGSLKSFVQGSNISADTPAAKPGVEKVSSPVETECPDGSESRDPIREHHIAAGHESSTASHNNTESQKRHLKLESTPQRSKAPRTPNGVKASSKKVVNGTLPSSDRQHNSLRGSTPATASGQYESLLTRAADSILAAMRMDEVFFVDAPSPTAQNTEGSINAKAGASVTDKTLRSSSTGQVEATGPHATGRDHISRSPPASSGPQSTTFEPIHTRANGEYCISQALHAELLSQYPRGSFFNFMTKWAEEVSAFDSNGDYNEANGMTLERADLVDGKNSRNHGTTLNDALQSAFPSAQSMMFLPLFGAENGDCPFSIVAWSLEDRRILQQEDFAYLGLFGVAIQAEFARIIAAIQNRAKSDFISSISHEVRSPLHGILGNAELLLDSEIEQEQRQMAEMIEKCGRSLLSTMEHILTYSKINISTKEGRSSNHDIRKNDSASTSIDLSALIEDSVDTLIAGNHFRAISASSDGSGESQDRVRSYERRTSLIDVQQGPIVNLTIEHCSSWHVLTEAPVWARCVMNILGNALKYTESGIIEVRLGWAPAPAGESRDNTKVVRLSVSDTGRGISSAYLRSHLYQPFLQENASSTGLGLGLSIVKKLIDGLDGSINIQSVLDEGTLVEITVPVSVEPLGERGDPTNLRHAGKKICCVGETHKRGFASNVDMPLPSRENSSAAVSSALSLYCRQWFDMAVSYAATPEDVVADIMVVFEEDLESIRDSNVSGTGKAKGAQHPRCALLVIATTSATNRRPNPSKTDGIFYLAPPFGPRRLAAVVQQALEYTDKINDSTITITPKDLTINGPFASRTKDRAATAATAITRTAAPKLPTKDPDQQHTLTALIVDDNAINLSLLEKCLQRWRITYKTASNGKQAVEAFQNPANSFDYILMDISMPVMNGIEAARLIRESEAARSQSQSQPQPLLPRARIIAMTGLGDDRTRQEALASGIDVFLTKPIRLRDVKTLLEIT</sequence>
<dbReference type="Pfam" id="PF02518">
    <property type="entry name" value="HATPase_c"/>
    <property type="match status" value="1"/>
</dbReference>
<dbReference type="SUPFAM" id="SSF55781">
    <property type="entry name" value="GAF domain-like"/>
    <property type="match status" value="1"/>
</dbReference>
<keyword evidence="1 2" id="KW-0597">Phosphoprotein</keyword>
<organism evidence="6 7">
    <name type="scientific">Lithohypha guttulata</name>
    <dbReference type="NCBI Taxonomy" id="1690604"/>
    <lineage>
        <taxon>Eukaryota</taxon>
        <taxon>Fungi</taxon>
        <taxon>Dikarya</taxon>
        <taxon>Ascomycota</taxon>
        <taxon>Pezizomycotina</taxon>
        <taxon>Eurotiomycetes</taxon>
        <taxon>Chaetothyriomycetidae</taxon>
        <taxon>Chaetothyriales</taxon>
        <taxon>Trichomeriaceae</taxon>
        <taxon>Lithohypha</taxon>
    </lineage>
</organism>
<dbReference type="InterPro" id="IPR004358">
    <property type="entry name" value="Sig_transdc_His_kin-like_C"/>
</dbReference>
<name>A0ABR0KDM4_9EURO</name>
<dbReference type="InterPro" id="IPR001789">
    <property type="entry name" value="Sig_transdc_resp-reg_receiver"/>
</dbReference>
<evidence type="ECO:0000256" key="1">
    <source>
        <dbReference type="ARBA" id="ARBA00022553"/>
    </source>
</evidence>
<dbReference type="SMART" id="SM00387">
    <property type="entry name" value="HATPase_c"/>
    <property type="match status" value="1"/>
</dbReference>
<dbReference type="Gene3D" id="3.40.50.2300">
    <property type="match status" value="1"/>
</dbReference>
<protein>
    <submittedName>
        <fullName evidence="6">Uncharacterized protein</fullName>
    </submittedName>
</protein>
<dbReference type="PROSITE" id="PS50110">
    <property type="entry name" value="RESPONSE_REGULATORY"/>
    <property type="match status" value="1"/>
</dbReference>
<evidence type="ECO:0000256" key="3">
    <source>
        <dbReference type="SAM" id="MobiDB-lite"/>
    </source>
</evidence>
<feature type="compositionally biased region" description="Polar residues" evidence="3">
    <location>
        <begin position="213"/>
        <end position="231"/>
    </location>
</feature>
<evidence type="ECO:0000313" key="7">
    <source>
        <dbReference type="Proteomes" id="UP001345013"/>
    </source>
</evidence>
<dbReference type="InterPro" id="IPR036890">
    <property type="entry name" value="HATPase_C_sf"/>
</dbReference>
<keyword evidence="7" id="KW-1185">Reference proteome</keyword>
<dbReference type="EMBL" id="JAVRRG010000038">
    <property type="protein sequence ID" value="KAK5093958.1"/>
    <property type="molecule type" value="Genomic_DNA"/>
</dbReference>
<reference evidence="6 7" key="1">
    <citation type="submission" date="2023-08" db="EMBL/GenBank/DDBJ databases">
        <title>Black Yeasts Isolated from many extreme environments.</title>
        <authorList>
            <person name="Coleine C."/>
            <person name="Stajich J.E."/>
            <person name="Selbmann L."/>
        </authorList>
    </citation>
    <scope>NUCLEOTIDE SEQUENCE [LARGE SCALE GENOMIC DNA]</scope>
    <source>
        <strain evidence="6 7">CCFEE 5885</strain>
    </source>
</reference>
<feature type="domain" description="Response regulatory" evidence="5">
    <location>
        <begin position="951"/>
        <end position="1080"/>
    </location>
</feature>
<dbReference type="SMART" id="SM00448">
    <property type="entry name" value="REC"/>
    <property type="match status" value="1"/>
</dbReference>
<feature type="compositionally biased region" description="Polar residues" evidence="3">
    <location>
        <begin position="168"/>
        <end position="178"/>
    </location>
</feature>
<dbReference type="InterPro" id="IPR011006">
    <property type="entry name" value="CheY-like_superfamily"/>
</dbReference>
<comment type="caution">
    <text evidence="6">The sequence shown here is derived from an EMBL/GenBank/DDBJ whole genome shotgun (WGS) entry which is preliminary data.</text>
</comment>
<dbReference type="Pfam" id="PF00072">
    <property type="entry name" value="Response_reg"/>
    <property type="match status" value="1"/>
</dbReference>
<evidence type="ECO:0000256" key="2">
    <source>
        <dbReference type="PROSITE-ProRule" id="PRU00169"/>
    </source>
</evidence>
<gene>
    <name evidence="6" type="ORF">LTR24_003962</name>
</gene>
<evidence type="ECO:0000259" key="5">
    <source>
        <dbReference type="PROSITE" id="PS50110"/>
    </source>
</evidence>
<dbReference type="InterPro" id="IPR003661">
    <property type="entry name" value="HisK_dim/P_dom"/>
</dbReference>
<dbReference type="SUPFAM" id="SSF47384">
    <property type="entry name" value="Homodimeric domain of signal transducing histidine kinase"/>
    <property type="match status" value="1"/>
</dbReference>
<dbReference type="CDD" id="cd00082">
    <property type="entry name" value="HisKA"/>
    <property type="match status" value="1"/>
</dbReference>
<dbReference type="SMART" id="SM00388">
    <property type="entry name" value="HisKA"/>
    <property type="match status" value="1"/>
</dbReference>
<feature type="region of interest" description="Disordered" evidence="3">
    <location>
        <begin position="127"/>
        <end position="231"/>
    </location>
</feature>
<dbReference type="PRINTS" id="PR00344">
    <property type="entry name" value="BCTRLSENSOR"/>
</dbReference>
<evidence type="ECO:0000313" key="6">
    <source>
        <dbReference type="EMBL" id="KAK5093958.1"/>
    </source>
</evidence>
<dbReference type="InterPro" id="IPR005467">
    <property type="entry name" value="His_kinase_dom"/>
</dbReference>
<dbReference type="Gene3D" id="3.30.565.10">
    <property type="entry name" value="Histidine kinase-like ATPase, C-terminal domain"/>
    <property type="match status" value="1"/>
</dbReference>
<dbReference type="Proteomes" id="UP001345013">
    <property type="component" value="Unassembled WGS sequence"/>
</dbReference>
<evidence type="ECO:0000259" key="4">
    <source>
        <dbReference type="PROSITE" id="PS50109"/>
    </source>
</evidence>
<feature type="compositionally biased region" description="Polar residues" evidence="3">
    <location>
        <begin position="311"/>
        <end position="322"/>
    </location>
</feature>
<dbReference type="InterPro" id="IPR003594">
    <property type="entry name" value="HATPase_dom"/>
</dbReference>
<dbReference type="SUPFAM" id="SSF55874">
    <property type="entry name" value="ATPase domain of HSP90 chaperone/DNA topoisomerase II/histidine kinase"/>
    <property type="match status" value="1"/>
</dbReference>
<dbReference type="Gene3D" id="1.10.287.130">
    <property type="match status" value="1"/>
</dbReference>
<feature type="compositionally biased region" description="Basic and acidic residues" evidence="3">
    <location>
        <begin position="152"/>
        <end position="165"/>
    </location>
</feature>
<feature type="region of interest" description="Disordered" evidence="3">
    <location>
        <begin position="279"/>
        <end position="324"/>
    </location>
</feature>